<protein>
    <submittedName>
        <fullName evidence="2">Uncharacterized protein</fullName>
    </submittedName>
</protein>
<evidence type="ECO:0000313" key="3">
    <source>
        <dbReference type="Proteomes" id="UP001066276"/>
    </source>
</evidence>
<evidence type="ECO:0000256" key="1">
    <source>
        <dbReference type="SAM" id="MobiDB-lite"/>
    </source>
</evidence>
<evidence type="ECO:0000313" key="2">
    <source>
        <dbReference type="EMBL" id="KAJ1217342.1"/>
    </source>
</evidence>
<proteinExistence type="predicted"/>
<keyword evidence="3" id="KW-1185">Reference proteome</keyword>
<organism evidence="2 3">
    <name type="scientific">Pleurodeles waltl</name>
    <name type="common">Iberian ribbed newt</name>
    <dbReference type="NCBI Taxonomy" id="8319"/>
    <lineage>
        <taxon>Eukaryota</taxon>
        <taxon>Metazoa</taxon>
        <taxon>Chordata</taxon>
        <taxon>Craniata</taxon>
        <taxon>Vertebrata</taxon>
        <taxon>Euteleostomi</taxon>
        <taxon>Amphibia</taxon>
        <taxon>Batrachia</taxon>
        <taxon>Caudata</taxon>
        <taxon>Salamandroidea</taxon>
        <taxon>Salamandridae</taxon>
        <taxon>Pleurodelinae</taxon>
        <taxon>Pleurodeles</taxon>
    </lineage>
</organism>
<dbReference type="AlphaFoldDB" id="A0AAV7WTC3"/>
<sequence length="144" mass="16319">MRYFLGAKQQLLVNLVKVLNYLSRAADLLALESCLQYFSPRCCVSHARDAGRQQCLESWNSRGCDNSLQSELSINGRFHSESANPCVNLASRKVIDKQHNVESVPKQEENGPQILTPNPQSLIKALPEPRAKRQREEQEKDRDA</sequence>
<feature type="compositionally biased region" description="Basic and acidic residues" evidence="1">
    <location>
        <begin position="127"/>
        <end position="144"/>
    </location>
</feature>
<feature type="compositionally biased region" description="Basic and acidic residues" evidence="1">
    <location>
        <begin position="98"/>
        <end position="109"/>
    </location>
</feature>
<name>A0AAV7WTC3_PLEWA</name>
<reference evidence="2" key="1">
    <citation type="journal article" date="2022" name="bioRxiv">
        <title>Sequencing and chromosome-scale assembly of the giantPleurodeles waltlgenome.</title>
        <authorList>
            <person name="Brown T."/>
            <person name="Elewa A."/>
            <person name="Iarovenko S."/>
            <person name="Subramanian E."/>
            <person name="Araus A.J."/>
            <person name="Petzold A."/>
            <person name="Susuki M."/>
            <person name="Suzuki K.-i.T."/>
            <person name="Hayashi T."/>
            <person name="Toyoda A."/>
            <person name="Oliveira C."/>
            <person name="Osipova E."/>
            <person name="Leigh N.D."/>
            <person name="Simon A."/>
            <person name="Yun M.H."/>
        </authorList>
    </citation>
    <scope>NUCLEOTIDE SEQUENCE</scope>
    <source>
        <strain evidence="2">20211129_DDA</strain>
        <tissue evidence="2">Liver</tissue>
    </source>
</reference>
<gene>
    <name evidence="2" type="ORF">NDU88_004936</name>
</gene>
<comment type="caution">
    <text evidence="2">The sequence shown here is derived from an EMBL/GenBank/DDBJ whole genome shotgun (WGS) entry which is preliminary data.</text>
</comment>
<accession>A0AAV7WTC3</accession>
<dbReference type="Proteomes" id="UP001066276">
    <property type="component" value="Chromosome 1_1"/>
</dbReference>
<feature type="region of interest" description="Disordered" evidence="1">
    <location>
        <begin position="98"/>
        <end position="144"/>
    </location>
</feature>
<dbReference type="EMBL" id="JANPWB010000001">
    <property type="protein sequence ID" value="KAJ1217342.1"/>
    <property type="molecule type" value="Genomic_DNA"/>
</dbReference>